<evidence type="ECO:0000259" key="4">
    <source>
        <dbReference type="PROSITE" id="PS50043"/>
    </source>
</evidence>
<dbReference type="GO" id="GO:0000160">
    <property type="term" value="P:phosphorelay signal transduction system"/>
    <property type="evidence" value="ECO:0007669"/>
    <property type="project" value="InterPro"/>
</dbReference>
<dbReference type="SMART" id="SM00448">
    <property type="entry name" value="REC"/>
    <property type="match status" value="1"/>
</dbReference>
<dbReference type="Proteomes" id="UP000051757">
    <property type="component" value="Unassembled WGS sequence"/>
</dbReference>
<protein>
    <submittedName>
        <fullName evidence="6">LuxR family transcriptional regulator</fullName>
    </submittedName>
</protein>
<dbReference type="SMART" id="SM00421">
    <property type="entry name" value="HTH_LUXR"/>
    <property type="match status" value="1"/>
</dbReference>
<dbReference type="InterPro" id="IPR016032">
    <property type="entry name" value="Sig_transdc_resp-reg_C-effctor"/>
</dbReference>
<comment type="caution">
    <text evidence="6">The sequence shown here is derived from an EMBL/GenBank/DDBJ whole genome shotgun (WGS) entry which is preliminary data.</text>
</comment>
<feature type="domain" description="Response regulatory" evidence="5">
    <location>
        <begin position="4"/>
        <end position="123"/>
    </location>
</feature>
<dbReference type="PROSITE" id="PS50110">
    <property type="entry name" value="RESPONSE_REGULATORY"/>
    <property type="match status" value="1"/>
</dbReference>
<feature type="modified residue" description="4-aspartylphosphate" evidence="3">
    <location>
        <position position="55"/>
    </location>
</feature>
<evidence type="ECO:0000256" key="3">
    <source>
        <dbReference type="PROSITE-ProRule" id="PRU00169"/>
    </source>
</evidence>
<feature type="domain" description="HTH luxR-type" evidence="4">
    <location>
        <begin position="145"/>
        <end position="210"/>
    </location>
</feature>
<dbReference type="PANTHER" id="PTHR43214">
    <property type="entry name" value="TWO-COMPONENT RESPONSE REGULATOR"/>
    <property type="match status" value="1"/>
</dbReference>
<dbReference type="InterPro" id="IPR001789">
    <property type="entry name" value="Sig_transdc_resp-reg_receiver"/>
</dbReference>
<proteinExistence type="predicted"/>
<dbReference type="InterPro" id="IPR000792">
    <property type="entry name" value="Tscrpt_reg_LuxR_C"/>
</dbReference>
<dbReference type="GO" id="GO:0003677">
    <property type="term" value="F:DNA binding"/>
    <property type="evidence" value="ECO:0007669"/>
    <property type="project" value="UniProtKB-KW"/>
</dbReference>
<dbReference type="SUPFAM" id="SSF52172">
    <property type="entry name" value="CheY-like"/>
    <property type="match status" value="1"/>
</dbReference>
<dbReference type="PANTHER" id="PTHR43214:SF17">
    <property type="entry name" value="TRANSCRIPTIONAL REGULATORY PROTEIN RCSB"/>
    <property type="match status" value="1"/>
</dbReference>
<dbReference type="SUPFAM" id="SSF46894">
    <property type="entry name" value="C-terminal effector domain of the bipartite response regulators"/>
    <property type="match status" value="1"/>
</dbReference>
<gene>
    <name evidence="6" type="ORF">ARC23_16475</name>
</gene>
<dbReference type="Pfam" id="PF00196">
    <property type="entry name" value="GerE"/>
    <property type="match status" value="1"/>
</dbReference>
<dbReference type="OrthoDB" id="4313922at2"/>
<dbReference type="InterPro" id="IPR036388">
    <property type="entry name" value="WH-like_DNA-bd_sf"/>
</dbReference>
<dbReference type="InterPro" id="IPR011006">
    <property type="entry name" value="CheY-like_superfamily"/>
</dbReference>
<sequence>MRLRVILADDHPIVRIGARALIEGSGVGEVIAEANNPGELLQALEDHSCDVLVTDFSMPGSQQPDGFAMLELIRRRHPNLPILLLSMANNLGILRMVVSTRVLGLIDKASSLDELPQALQVVHRGAPYVSKGLKKRIAELGSETVAAGGKQPSPREGEVLRLLASGLSVTEIAMHLNRSKTTISRQKTDAMRKLGISNDAELFEFLRDEGISN</sequence>
<dbReference type="EMBL" id="LLXV01000057">
    <property type="protein sequence ID" value="KRG48435.1"/>
    <property type="molecule type" value="Genomic_DNA"/>
</dbReference>
<dbReference type="CDD" id="cd06170">
    <property type="entry name" value="LuxR_C_like"/>
    <property type="match status" value="1"/>
</dbReference>
<keyword evidence="1 3" id="KW-0597">Phosphoprotein</keyword>
<dbReference type="InterPro" id="IPR058245">
    <property type="entry name" value="NreC/VraR/RcsB-like_REC"/>
</dbReference>
<reference evidence="6 7" key="1">
    <citation type="journal article" date="2016" name="Front. Microbiol.">
        <title>Genome Sequence of Type Strains of Genus Stenotrophomonas.</title>
        <authorList>
            <person name="Patil P.P."/>
            <person name="Midha S."/>
            <person name="Kumar S."/>
            <person name="Patil P.B."/>
        </authorList>
    </citation>
    <scope>NUCLEOTIDE SEQUENCE [LARGE SCALE GENOMIC DNA]</scope>
    <source>
        <strain evidence="6 7">LMG 978</strain>
    </source>
</reference>
<dbReference type="Gene3D" id="3.40.50.2300">
    <property type="match status" value="1"/>
</dbReference>
<dbReference type="GO" id="GO:0006355">
    <property type="term" value="P:regulation of DNA-templated transcription"/>
    <property type="evidence" value="ECO:0007669"/>
    <property type="project" value="InterPro"/>
</dbReference>
<dbReference type="Pfam" id="PF00072">
    <property type="entry name" value="Response_reg"/>
    <property type="match status" value="1"/>
</dbReference>
<evidence type="ECO:0000313" key="6">
    <source>
        <dbReference type="EMBL" id="KRG48435.1"/>
    </source>
</evidence>
<name>A0A0R0B688_9GAMM</name>
<accession>A0A0R0B688</accession>
<dbReference type="PROSITE" id="PS50043">
    <property type="entry name" value="HTH_LUXR_2"/>
    <property type="match status" value="1"/>
</dbReference>
<evidence type="ECO:0000256" key="2">
    <source>
        <dbReference type="ARBA" id="ARBA00023125"/>
    </source>
</evidence>
<dbReference type="CDD" id="cd17535">
    <property type="entry name" value="REC_NarL-like"/>
    <property type="match status" value="1"/>
</dbReference>
<dbReference type="InterPro" id="IPR039420">
    <property type="entry name" value="WalR-like"/>
</dbReference>
<evidence type="ECO:0000313" key="7">
    <source>
        <dbReference type="Proteomes" id="UP000051757"/>
    </source>
</evidence>
<dbReference type="Gene3D" id="1.10.10.10">
    <property type="entry name" value="Winged helix-like DNA-binding domain superfamily/Winged helix DNA-binding domain"/>
    <property type="match status" value="1"/>
</dbReference>
<evidence type="ECO:0000256" key="1">
    <source>
        <dbReference type="ARBA" id="ARBA00022553"/>
    </source>
</evidence>
<keyword evidence="2" id="KW-0238">DNA-binding</keyword>
<organism evidence="6 7">
    <name type="scientific">Stenotrophomonas beteli</name>
    <dbReference type="NCBI Taxonomy" id="3384461"/>
    <lineage>
        <taxon>Bacteria</taxon>
        <taxon>Pseudomonadati</taxon>
        <taxon>Pseudomonadota</taxon>
        <taxon>Gammaproteobacteria</taxon>
        <taxon>Lysobacterales</taxon>
        <taxon>Lysobacteraceae</taxon>
        <taxon>Stenotrophomonas</taxon>
        <taxon>Stenotrophomonas maltophilia group</taxon>
    </lineage>
</organism>
<evidence type="ECO:0000259" key="5">
    <source>
        <dbReference type="PROSITE" id="PS50110"/>
    </source>
</evidence>
<dbReference type="AlphaFoldDB" id="A0A0R0B688"/>
<dbReference type="PRINTS" id="PR00038">
    <property type="entry name" value="HTHLUXR"/>
</dbReference>
<keyword evidence="7" id="KW-1185">Reference proteome</keyword>